<name>A0A1T4SF00_9GAMM</name>
<organism evidence="2 3">
    <name type="scientific">Lysobacter spongiicola DSM 21749</name>
    <dbReference type="NCBI Taxonomy" id="1122188"/>
    <lineage>
        <taxon>Bacteria</taxon>
        <taxon>Pseudomonadati</taxon>
        <taxon>Pseudomonadota</taxon>
        <taxon>Gammaproteobacteria</taxon>
        <taxon>Lysobacterales</taxon>
        <taxon>Lysobacteraceae</taxon>
        <taxon>Novilysobacter</taxon>
    </lineage>
</organism>
<feature type="signal peptide" evidence="1">
    <location>
        <begin position="1"/>
        <end position="17"/>
    </location>
</feature>
<dbReference type="EMBL" id="FUXP01000017">
    <property type="protein sequence ID" value="SKA26874.1"/>
    <property type="molecule type" value="Genomic_DNA"/>
</dbReference>
<protein>
    <recommendedName>
        <fullName evidence="4">Lipoprotein</fullName>
    </recommendedName>
</protein>
<feature type="chain" id="PRO_5012256258" description="Lipoprotein" evidence="1">
    <location>
        <begin position="18"/>
        <end position="133"/>
    </location>
</feature>
<reference evidence="2 3" key="1">
    <citation type="submission" date="2017-02" db="EMBL/GenBank/DDBJ databases">
        <authorList>
            <person name="Peterson S.W."/>
        </authorList>
    </citation>
    <scope>NUCLEOTIDE SEQUENCE [LARGE SCALE GENOMIC DNA]</scope>
    <source>
        <strain evidence="2 3">DSM 21749</strain>
    </source>
</reference>
<keyword evidence="3" id="KW-1185">Reference proteome</keyword>
<dbReference type="Proteomes" id="UP000190061">
    <property type="component" value="Unassembled WGS sequence"/>
</dbReference>
<dbReference type="RefSeq" id="WP_078759338.1">
    <property type="nucleotide sequence ID" value="NZ_FUXP01000017.1"/>
</dbReference>
<dbReference type="AlphaFoldDB" id="A0A1T4SF00"/>
<evidence type="ECO:0008006" key="4">
    <source>
        <dbReference type="Google" id="ProtNLM"/>
    </source>
</evidence>
<evidence type="ECO:0000256" key="1">
    <source>
        <dbReference type="SAM" id="SignalP"/>
    </source>
</evidence>
<evidence type="ECO:0000313" key="3">
    <source>
        <dbReference type="Proteomes" id="UP000190061"/>
    </source>
</evidence>
<dbReference type="PROSITE" id="PS51257">
    <property type="entry name" value="PROKAR_LIPOPROTEIN"/>
    <property type="match status" value="1"/>
</dbReference>
<accession>A0A1T4SF00</accession>
<proteinExistence type="predicted"/>
<gene>
    <name evidence="2" type="ORF">SAMN02745674_02815</name>
</gene>
<evidence type="ECO:0000313" key="2">
    <source>
        <dbReference type="EMBL" id="SKA26874.1"/>
    </source>
</evidence>
<keyword evidence="1" id="KW-0732">Signal</keyword>
<sequence>MGSFKAGLLAAATCLLAACGQQDKPLLVTIKRPPEGEVVHMTALLSQARLSVIDGCVRVVPDSETRVGYLGVFPYGFAIEAADEGFVVLDDRGRRWGATTSPRNIGGGELEAIPVNEVTDMGRCEGPYWIVAP</sequence>